<accession>A0A0G4LJ07</accession>
<keyword evidence="1" id="KW-1133">Transmembrane helix</keyword>
<feature type="transmembrane region" description="Helical" evidence="1">
    <location>
        <begin position="40"/>
        <end position="65"/>
    </location>
</feature>
<proteinExistence type="predicted"/>
<gene>
    <name evidence="2" type="ORF">BN1723_012538</name>
</gene>
<dbReference type="EMBL" id="CVQI01012558">
    <property type="protein sequence ID" value="CRK22021.1"/>
    <property type="molecule type" value="Genomic_DNA"/>
</dbReference>
<dbReference type="AlphaFoldDB" id="A0A0G4LJ07"/>
<evidence type="ECO:0000256" key="1">
    <source>
        <dbReference type="SAM" id="Phobius"/>
    </source>
</evidence>
<evidence type="ECO:0000313" key="2">
    <source>
        <dbReference type="EMBL" id="CRK22021.1"/>
    </source>
</evidence>
<organism evidence="2 3">
    <name type="scientific">Verticillium longisporum</name>
    <name type="common">Verticillium dahliae var. longisporum</name>
    <dbReference type="NCBI Taxonomy" id="100787"/>
    <lineage>
        <taxon>Eukaryota</taxon>
        <taxon>Fungi</taxon>
        <taxon>Dikarya</taxon>
        <taxon>Ascomycota</taxon>
        <taxon>Pezizomycotina</taxon>
        <taxon>Sordariomycetes</taxon>
        <taxon>Hypocreomycetidae</taxon>
        <taxon>Glomerellales</taxon>
        <taxon>Plectosphaerellaceae</taxon>
        <taxon>Verticillium</taxon>
    </lineage>
</organism>
<dbReference type="Proteomes" id="UP000045706">
    <property type="component" value="Unassembled WGS sequence"/>
</dbReference>
<keyword evidence="1" id="KW-0472">Membrane</keyword>
<protein>
    <submittedName>
        <fullName evidence="2">Uncharacterized protein</fullName>
    </submittedName>
</protein>
<name>A0A0G4LJ07_VERLO</name>
<evidence type="ECO:0000313" key="3">
    <source>
        <dbReference type="Proteomes" id="UP000045706"/>
    </source>
</evidence>
<keyword evidence="1" id="KW-0812">Transmembrane</keyword>
<sequence length="103" mass="11534">MLANLSGLTFGNIFSFSRSFFQLHLSDPISMLRLFSSMGILNQIMLILAATTAIVIGVSAVRYIFLSDSKDEFNYEDDDAIYAFYGASRKRGAGRMKRVSFDI</sequence>
<reference evidence="3" key="1">
    <citation type="submission" date="2015-05" db="EMBL/GenBank/DDBJ databases">
        <authorList>
            <person name="Fogelqvist Johan"/>
        </authorList>
    </citation>
    <scope>NUCLEOTIDE SEQUENCE [LARGE SCALE GENOMIC DNA]</scope>
</reference>